<comment type="caution">
    <text evidence="6">The sequence shown here is derived from an EMBL/GenBank/DDBJ whole genome shotgun (WGS) entry which is preliminary data.</text>
</comment>
<accession>A0A432ZB99</accession>
<dbReference type="Pfam" id="PF09685">
    <property type="entry name" value="MamF_MmsF"/>
    <property type="match status" value="1"/>
</dbReference>
<keyword evidence="4 5" id="KW-0472">Membrane</keyword>
<gene>
    <name evidence="6" type="ORF">CWI80_04745</name>
</gene>
<dbReference type="InterPro" id="IPR019109">
    <property type="entry name" value="MamF_MmsF"/>
</dbReference>
<keyword evidence="7" id="KW-1185">Reference proteome</keyword>
<feature type="transmembrane region" description="Helical" evidence="5">
    <location>
        <begin position="29"/>
        <end position="48"/>
    </location>
</feature>
<reference evidence="7" key="1">
    <citation type="journal article" date="2018" name="Front. Microbiol.">
        <title>Genome-Based Analysis Reveals the Taxonomy and Diversity of the Family Idiomarinaceae.</title>
        <authorList>
            <person name="Liu Y."/>
            <person name="Lai Q."/>
            <person name="Shao Z."/>
        </authorList>
    </citation>
    <scope>NUCLEOTIDE SEQUENCE [LARGE SCALE GENOMIC DNA]</scope>
    <source>
        <strain evidence="7">c121</strain>
    </source>
</reference>
<organism evidence="6 7">
    <name type="scientific">Pseudidiomarina sediminum</name>
    <dbReference type="NCBI Taxonomy" id="431675"/>
    <lineage>
        <taxon>Bacteria</taxon>
        <taxon>Pseudomonadati</taxon>
        <taxon>Pseudomonadota</taxon>
        <taxon>Gammaproteobacteria</taxon>
        <taxon>Alteromonadales</taxon>
        <taxon>Idiomarinaceae</taxon>
        <taxon>Pseudidiomarina</taxon>
    </lineage>
</organism>
<dbReference type="STRING" id="1122124.GCA_000423165_00448"/>
<name>A0A432ZB99_9GAMM</name>
<keyword evidence="3 5" id="KW-1133">Transmembrane helix</keyword>
<evidence type="ECO:0000256" key="4">
    <source>
        <dbReference type="ARBA" id="ARBA00023136"/>
    </source>
</evidence>
<dbReference type="AlphaFoldDB" id="A0A432ZB99"/>
<evidence type="ECO:0000256" key="1">
    <source>
        <dbReference type="ARBA" id="ARBA00004141"/>
    </source>
</evidence>
<dbReference type="RefSeq" id="WP_051207041.1">
    <property type="nucleotide sequence ID" value="NZ_JAHVIQ010000001.1"/>
</dbReference>
<evidence type="ECO:0000256" key="2">
    <source>
        <dbReference type="ARBA" id="ARBA00022692"/>
    </source>
</evidence>
<evidence type="ECO:0000256" key="3">
    <source>
        <dbReference type="ARBA" id="ARBA00022989"/>
    </source>
</evidence>
<proteinExistence type="predicted"/>
<keyword evidence="2 5" id="KW-0812">Transmembrane</keyword>
<evidence type="ECO:0000256" key="5">
    <source>
        <dbReference type="SAM" id="Phobius"/>
    </source>
</evidence>
<feature type="transmembrane region" description="Helical" evidence="5">
    <location>
        <begin position="68"/>
        <end position="100"/>
    </location>
</feature>
<evidence type="ECO:0000313" key="6">
    <source>
        <dbReference type="EMBL" id="RUO74652.1"/>
    </source>
</evidence>
<comment type="subcellular location">
    <subcellularLocation>
        <location evidence="1">Membrane</location>
        <topology evidence="1">Multi-pass membrane protein</topology>
    </subcellularLocation>
</comment>
<protein>
    <submittedName>
        <fullName evidence="6">DUF4870 domain-containing protein</fullName>
    </submittedName>
</protein>
<evidence type="ECO:0000313" key="7">
    <source>
        <dbReference type="Proteomes" id="UP000287022"/>
    </source>
</evidence>
<dbReference type="Proteomes" id="UP000287022">
    <property type="component" value="Unassembled WGS sequence"/>
</dbReference>
<dbReference type="EMBL" id="PIQE01000001">
    <property type="protein sequence ID" value="RUO74652.1"/>
    <property type="molecule type" value="Genomic_DNA"/>
</dbReference>
<sequence>MEPVQETIVAGTATKEERTYSMLMHLSQFLGLLIPFAGFIAPLVMWLIKKDESSYIDAQGKVVMNWVISALIWGIICFILTFVLIGAFLFIALGICHIVFTIMGAIRANDGVVQNYPLTIKFFRV</sequence>